<evidence type="ECO:0000313" key="2">
    <source>
        <dbReference type="Proteomes" id="UP000052012"/>
    </source>
</evidence>
<reference evidence="1 2" key="1">
    <citation type="journal article" date="2015" name="Genome Announc.">
        <title>Expanding the biotechnology potential of lactobacilli through comparative genomics of 213 strains and associated genera.</title>
        <authorList>
            <person name="Sun Z."/>
            <person name="Harris H.M."/>
            <person name="McCann A."/>
            <person name="Guo C."/>
            <person name="Argimon S."/>
            <person name="Zhang W."/>
            <person name="Yang X."/>
            <person name="Jeffery I.B."/>
            <person name="Cooney J.C."/>
            <person name="Kagawa T.F."/>
            <person name="Liu W."/>
            <person name="Song Y."/>
            <person name="Salvetti E."/>
            <person name="Wrobel A."/>
            <person name="Rasinkangas P."/>
            <person name="Parkhill J."/>
            <person name="Rea M.C."/>
            <person name="O'Sullivan O."/>
            <person name="Ritari J."/>
            <person name="Douillard F.P."/>
            <person name="Paul Ross R."/>
            <person name="Yang R."/>
            <person name="Briner A.E."/>
            <person name="Felis G.E."/>
            <person name="de Vos W.M."/>
            <person name="Barrangou R."/>
            <person name="Klaenhammer T.R."/>
            <person name="Caufield P.W."/>
            <person name="Cui Y."/>
            <person name="Zhang H."/>
            <person name="O'Toole P.W."/>
        </authorList>
    </citation>
    <scope>NUCLEOTIDE SEQUENCE [LARGE SCALE GENOMIC DNA]</scope>
    <source>
        <strain evidence="1 2">DSM 23829</strain>
    </source>
</reference>
<evidence type="ECO:0000313" key="1">
    <source>
        <dbReference type="EMBL" id="KRM67918.1"/>
    </source>
</evidence>
<keyword evidence="2" id="KW-1185">Reference proteome</keyword>
<name>A0A0R2AL48_9LACO</name>
<gene>
    <name evidence="1" type="ORF">FD06_GL000370</name>
</gene>
<protein>
    <submittedName>
        <fullName evidence="1">Uncharacterized protein</fullName>
    </submittedName>
</protein>
<dbReference type="AlphaFoldDB" id="A0A0R2AL48"/>
<dbReference type="RefSeq" id="WP_056966582.1">
    <property type="nucleotide sequence ID" value="NZ_AYYQ01000034.1"/>
</dbReference>
<organism evidence="1 2">
    <name type="scientific">Apilactobacillus ozensis DSM 23829 = JCM 17196</name>
    <dbReference type="NCBI Taxonomy" id="1423781"/>
    <lineage>
        <taxon>Bacteria</taxon>
        <taxon>Bacillati</taxon>
        <taxon>Bacillota</taxon>
        <taxon>Bacilli</taxon>
        <taxon>Lactobacillales</taxon>
        <taxon>Lactobacillaceae</taxon>
        <taxon>Apilactobacillus</taxon>
    </lineage>
</organism>
<proteinExistence type="predicted"/>
<sequence>MNEKMLDIAIYVYNTYTGSDLKYATSILSKDYEESLKTLDKAYNEEVKEFKDRLLEPASSSSETVSINYSAAFEEAALNKVKEVQLQKRARHATIAKDLLQKMR</sequence>
<comment type="caution">
    <text evidence="1">The sequence shown here is derived from an EMBL/GenBank/DDBJ whole genome shotgun (WGS) entry which is preliminary data.</text>
</comment>
<dbReference type="Proteomes" id="UP000052012">
    <property type="component" value="Unassembled WGS sequence"/>
</dbReference>
<dbReference type="PATRIC" id="fig|1423781.4.peg.380"/>
<accession>A0A0R2AL48</accession>
<dbReference type="EMBL" id="AYYQ01000034">
    <property type="protein sequence ID" value="KRM67918.1"/>
    <property type="molecule type" value="Genomic_DNA"/>
</dbReference>
<dbReference type="OrthoDB" id="2296303at2"/>